<evidence type="ECO:0000256" key="9">
    <source>
        <dbReference type="ARBA" id="ARBA00023136"/>
    </source>
</evidence>
<dbReference type="InterPro" id="IPR000537">
    <property type="entry name" value="UbiA_prenyltransferase"/>
</dbReference>
<keyword evidence="9 10" id="KW-0472">Membrane</keyword>
<evidence type="ECO:0000256" key="10">
    <source>
        <dbReference type="SAM" id="Phobius"/>
    </source>
</evidence>
<evidence type="ECO:0000256" key="3">
    <source>
        <dbReference type="ARBA" id="ARBA00005985"/>
    </source>
</evidence>
<evidence type="ECO:0000256" key="6">
    <source>
        <dbReference type="ARBA" id="ARBA00022679"/>
    </source>
</evidence>
<dbReference type="RefSeq" id="XP_022096912.1">
    <property type="nucleotide sequence ID" value="XM_022241220.1"/>
</dbReference>
<evidence type="ECO:0000256" key="8">
    <source>
        <dbReference type="ARBA" id="ARBA00022989"/>
    </source>
</evidence>
<dbReference type="Pfam" id="PF01040">
    <property type="entry name" value="UbiA"/>
    <property type="match status" value="1"/>
</dbReference>
<dbReference type="GO" id="GO:0000139">
    <property type="term" value="C:Golgi membrane"/>
    <property type="evidence" value="ECO:0007669"/>
    <property type="project" value="TreeGrafter"/>
</dbReference>
<feature type="transmembrane region" description="Helical" evidence="10">
    <location>
        <begin position="277"/>
        <end position="298"/>
    </location>
</feature>
<feature type="transmembrane region" description="Helical" evidence="10">
    <location>
        <begin position="216"/>
        <end position="237"/>
    </location>
</feature>
<dbReference type="GeneID" id="110982647"/>
<protein>
    <submittedName>
        <fullName evidence="12">UbiA prenyltransferase domain-containing protein 1-like</fullName>
    </submittedName>
</protein>
<keyword evidence="7 10" id="KW-0812">Transmembrane</keyword>
<evidence type="ECO:0000256" key="7">
    <source>
        <dbReference type="ARBA" id="ARBA00022692"/>
    </source>
</evidence>
<dbReference type="GO" id="GO:0004659">
    <property type="term" value="F:prenyltransferase activity"/>
    <property type="evidence" value="ECO:0007669"/>
    <property type="project" value="UniProtKB-KW"/>
</dbReference>
<dbReference type="Proteomes" id="UP000694845">
    <property type="component" value="Unplaced"/>
</dbReference>
<keyword evidence="5" id="KW-0637">Prenyltransferase</keyword>
<dbReference type="Gene3D" id="1.20.120.1780">
    <property type="entry name" value="UbiA prenyltransferase"/>
    <property type="match status" value="1"/>
</dbReference>
<keyword evidence="6" id="KW-0808">Transferase</keyword>
<proteinExistence type="inferred from homology"/>
<dbReference type="PANTHER" id="PTHR13929">
    <property type="entry name" value="1,4-DIHYDROXY-2-NAPHTHOATE OCTAPRENYLTRANSFERASE"/>
    <property type="match status" value="1"/>
</dbReference>
<dbReference type="GO" id="GO:0042371">
    <property type="term" value="P:vitamin K biosynthetic process"/>
    <property type="evidence" value="ECO:0007669"/>
    <property type="project" value="TreeGrafter"/>
</dbReference>
<evidence type="ECO:0000256" key="5">
    <source>
        <dbReference type="ARBA" id="ARBA00022602"/>
    </source>
</evidence>
<accession>A0A8B7YW39</accession>
<feature type="transmembrane region" description="Helical" evidence="10">
    <location>
        <begin position="165"/>
        <end position="186"/>
    </location>
</feature>
<keyword evidence="4" id="KW-0474">Menaquinone biosynthesis</keyword>
<evidence type="ECO:0000256" key="2">
    <source>
        <dbReference type="ARBA" id="ARBA00004863"/>
    </source>
</evidence>
<dbReference type="PANTHER" id="PTHR13929:SF0">
    <property type="entry name" value="UBIA PRENYLTRANSFERASE DOMAIN-CONTAINING PROTEIN 1"/>
    <property type="match status" value="1"/>
</dbReference>
<name>A0A8B7YW39_ACAPL</name>
<comment type="pathway">
    <text evidence="2">Quinol/quinone metabolism; menaquinone biosynthesis.</text>
</comment>
<dbReference type="Gene3D" id="1.10.357.140">
    <property type="entry name" value="UbiA prenyltransferase"/>
    <property type="match status" value="1"/>
</dbReference>
<dbReference type="GO" id="GO:0005783">
    <property type="term" value="C:endoplasmic reticulum"/>
    <property type="evidence" value="ECO:0007669"/>
    <property type="project" value="TreeGrafter"/>
</dbReference>
<organism evidence="11 12">
    <name type="scientific">Acanthaster planci</name>
    <name type="common">Crown-of-thorns starfish</name>
    <dbReference type="NCBI Taxonomy" id="133434"/>
    <lineage>
        <taxon>Eukaryota</taxon>
        <taxon>Metazoa</taxon>
        <taxon>Echinodermata</taxon>
        <taxon>Eleutherozoa</taxon>
        <taxon>Asterozoa</taxon>
        <taxon>Asteroidea</taxon>
        <taxon>Valvatacea</taxon>
        <taxon>Valvatida</taxon>
        <taxon>Acanthasteridae</taxon>
        <taxon>Acanthaster</taxon>
    </lineage>
</organism>
<dbReference type="CTD" id="29914"/>
<keyword evidence="8 10" id="KW-1133">Transmembrane helix</keyword>
<feature type="transmembrane region" description="Helical" evidence="10">
    <location>
        <begin position="304"/>
        <end position="328"/>
    </location>
</feature>
<dbReference type="AlphaFoldDB" id="A0A8B7YW39"/>
<evidence type="ECO:0000313" key="12">
    <source>
        <dbReference type="RefSeq" id="XP_022096912.1"/>
    </source>
</evidence>
<dbReference type="InterPro" id="IPR026046">
    <property type="entry name" value="UBIAD1"/>
</dbReference>
<dbReference type="InterPro" id="IPR044878">
    <property type="entry name" value="UbiA_sf"/>
</dbReference>
<reference evidence="12" key="1">
    <citation type="submission" date="2025-08" db="UniProtKB">
        <authorList>
            <consortium name="RefSeq"/>
        </authorList>
    </citation>
    <scope>IDENTIFICATION</scope>
</reference>
<feature type="transmembrane region" description="Helical" evidence="10">
    <location>
        <begin position="349"/>
        <end position="369"/>
    </location>
</feature>
<keyword evidence="11" id="KW-1185">Reference proteome</keyword>
<dbReference type="OrthoDB" id="203513at2759"/>
<feature type="transmembrane region" description="Helical" evidence="10">
    <location>
        <begin position="193"/>
        <end position="210"/>
    </location>
</feature>
<dbReference type="OMA" id="QWIEGAR"/>
<sequence length="379" mass="41236">MTYRSGRFVSVSRSSVGINIENLFSVVRNISAGSNNKVSTMESHKNMSNGSSLSITTVPEPEVRALVKHSVRTQVRSYLIALRPWSFSASINPVILGTALALKSSTESGLSPSNLVVFLAALVAALSVHGAGNLVNTYYDYLKGIDSKKSDDRTLVDGILTPDNVATFGQALYIVGCLAIVVLYYISPARLEHIALLYFGGLSSSFLYTGGIGLKYLALGDLVIMFTFGPLTVMFAYTSQSGSLELFPLLYAVPLAMNTEAILHSNNARDMESDRKAGIVTIAMCLGKTGSYILYALLMFVPYILFAIMGVNFSLRYLLPFLTLPMAFNLEKDFRRGEMDKLPQRTAKLNLVFGVLYILACLLVPSRAMPGVTNPLISK</sequence>
<feature type="transmembrane region" description="Helical" evidence="10">
    <location>
        <begin position="114"/>
        <end position="132"/>
    </location>
</feature>
<dbReference type="KEGG" id="aplc:110982647"/>
<dbReference type="GO" id="GO:0009234">
    <property type="term" value="P:menaquinone biosynthetic process"/>
    <property type="evidence" value="ECO:0007669"/>
    <property type="project" value="UniProtKB-UniPathway"/>
</dbReference>
<comment type="similarity">
    <text evidence="3">Belongs to the UbiA prenyltransferase family.</text>
</comment>
<evidence type="ECO:0000256" key="1">
    <source>
        <dbReference type="ARBA" id="ARBA00004141"/>
    </source>
</evidence>
<dbReference type="CDD" id="cd13962">
    <property type="entry name" value="PT_UbiA_UBIAD1"/>
    <property type="match status" value="1"/>
</dbReference>
<gene>
    <name evidence="12" type="primary">LOC110982647</name>
</gene>
<evidence type="ECO:0000313" key="11">
    <source>
        <dbReference type="Proteomes" id="UP000694845"/>
    </source>
</evidence>
<dbReference type="UniPathway" id="UPA00079"/>
<evidence type="ECO:0000256" key="4">
    <source>
        <dbReference type="ARBA" id="ARBA00022428"/>
    </source>
</evidence>
<comment type="subcellular location">
    <subcellularLocation>
        <location evidence="1">Membrane</location>
        <topology evidence="1">Multi-pass membrane protein</topology>
    </subcellularLocation>
</comment>